<keyword evidence="4" id="KW-0560">Oxidoreductase</keyword>
<dbReference type="InterPro" id="IPR003819">
    <property type="entry name" value="TauD/TfdA-like"/>
</dbReference>
<feature type="domain" description="TauD/TfdA-like" evidence="6">
    <location>
        <begin position="3"/>
        <end position="266"/>
    </location>
</feature>
<evidence type="ECO:0000256" key="5">
    <source>
        <dbReference type="ARBA" id="ARBA00023004"/>
    </source>
</evidence>
<name>A0A382QWV1_9ZZZZ</name>
<sequence>MKIEVMTPSIGAEISEVSLNKDLNDDICDQIYNALIKHQVVFFRDQDLSPESHLKLAKSFGEPEPPHPVYPHVDGYENIVLLKNTKDDIPNTTDWHKDLTFKSNPPFASILHGIKIPDVGGDTLWASMSAAYDNLPDGWKQHLENLEAINDMGTFRNDFYRDGGIESVNNALKNVGSAVHKVVETHPVSGLKYLNVNQSFTRNIINESQGQSDHILQFLFQHIIKPEFQVRFRWRNNSIAIWDNRITQHYAVLDYLPNIRHMHRVTVLNDKRVK</sequence>
<gene>
    <name evidence="7" type="ORF">METZ01_LOCUS342186</name>
</gene>
<dbReference type="GO" id="GO:0006790">
    <property type="term" value="P:sulfur compound metabolic process"/>
    <property type="evidence" value="ECO:0007669"/>
    <property type="project" value="TreeGrafter"/>
</dbReference>
<dbReference type="SUPFAM" id="SSF51197">
    <property type="entry name" value="Clavaminate synthase-like"/>
    <property type="match status" value="1"/>
</dbReference>
<evidence type="ECO:0000259" key="6">
    <source>
        <dbReference type="Pfam" id="PF02668"/>
    </source>
</evidence>
<evidence type="ECO:0000256" key="4">
    <source>
        <dbReference type="ARBA" id="ARBA00023002"/>
    </source>
</evidence>
<keyword evidence="3" id="KW-0223">Dioxygenase</keyword>
<dbReference type="InterPro" id="IPR042098">
    <property type="entry name" value="TauD-like_sf"/>
</dbReference>
<dbReference type="GO" id="GO:0000908">
    <property type="term" value="F:taurine dioxygenase activity"/>
    <property type="evidence" value="ECO:0007669"/>
    <property type="project" value="TreeGrafter"/>
</dbReference>
<dbReference type="Gene3D" id="3.60.130.10">
    <property type="entry name" value="Clavaminate synthase-like"/>
    <property type="match status" value="1"/>
</dbReference>
<evidence type="ECO:0000256" key="2">
    <source>
        <dbReference type="ARBA" id="ARBA00022723"/>
    </source>
</evidence>
<keyword evidence="2" id="KW-0479">Metal-binding</keyword>
<accession>A0A382QWV1</accession>
<comment type="similarity">
    <text evidence="1">Belongs to the TfdA dioxygenase family.</text>
</comment>
<evidence type="ECO:0000313" key="7">
    <source>
        <dbReference type="EMBL" id="SVC89332.1"/>
    </source>
</evidence>
<evidence type="ECO:0000256" key="1">
    <source>
        <dbReference type="ARBA" id="ARBA00005896"/>
    </source>
</evidence>
<dbReference type="InterPro" id="IPR051323">
    <property type="entry name" value="AtsK-like"/>
</dbReference>
<protein>
    <recommendedName>
        <fullName evidence="6">TauD/TfdA-like domain-containing protein</fullName>
    </recommendedName>
</protein>
<dbReference type="Pfam" id="PF02668">
    <property type="entry name" value="TauD"/>
    <property type="match status" value="1"/>
</dbReference>
<dbReference type="PANTHER" id="PTHR30468">
    <property type="entry name" value="ALPHA-KETOGLUTARATE-DEPENDENT SULFONATE DIOXYGENASE"/>
    <property type="match status" value="1"/>
</dbReference>
<keyword evidence="5" id="KW-0408">Iron</keyword>
<dbReference type="GO" id="GO:0046872">
    <property type="term" value="F:metal ion binding"/>
    <property type="evidence" value="ECO:0007669"/>
    <property type="project" value="UniProtKB-KW"/>
</dbReference>
<proteinExistence type="inferred from homology"/>
<dbReference type="GO" id="GO:0005737">
    <property type="term" value="C:cytoplasm"/>
    <property type="evidence" value="ECO:0007669"/>
    <property type="project" value="TreeGrafter"/>
</dbReference>
<evidence type="ECO:0000256" key="3">
    <source>
        <dbReference type="ARBA" id="ARBA00022964"/>
    </source>
</evidence>
<organism evidence="7">
    <name type="scientific">marine metagenome</name>
    <dbReference type="NCBI Taxonomy" id="408172"/>
    <lineage>
        <taxon>unclassified sequences</taxon>
        <taxon>metagenomes</taxon>
        <taxon>ecological metagenomes</taxon>
    </lineage>
</organism>
<dbReference type="PANTHER" id="PTHR30468:SF1">
    <property type="entry name" value="ALPHA-KETOGLUTARATE-DEPENDENT SULFONATE DIOXYGENASE"/>
    <property type="match status" value="1"/>
</dbReference>
<dbReference type="EMBL" id="UINC01117124">
    <property type="protein sequence ID" value="SVC89332.1"/>
    <property type="molecule type" value="Genomic_DNA"/>
</dbReference>
<reference evidence="7" key="1">
    <citation type="submission" date="2018-05" db="EMBL/GenBank/DDBJ databases">
        <authorList>
            <person name="Lanie J.A."/>
            <person name="Ng W.-L."/>
            <person name="Kazmierczak K.M."/>
            <person name="Andrzejewski T.M."/>
            <person name="Davidsen T.M."/>
            <person name="Wayne K.J."/>
            <person name="Tettelin H."/>
            <person name="Glass J.I."/>
            <person name="Rusch D."/>
            <person name="Podicherti R."/>
            <person name="Tsui H.-C.T."/>
            <person name="Winkler M.E."/>
        </authorList>
    </citation>
    <scope>NUCLEOTIDE SEQUENCE</scope>
</reference>
<dbReference type="AlphaFoldDB" id="A0A382QWV1"/>